<dbReference type="RefSeq" id="WP_056977786.1">
    <property type="nucleotide sequence ID" value="NZ_BLAM01000056.1"/>
</dbReference>
<dbReference type="PANTHER" id="PTHR30329:SF21">
    <property type="entry name" value="LIPOPROTEIN YIAD-RELATED"/>
    <property type="match status" value="1"/>
</dbReference>
<dbReference type="InterPro" id="IPR025713">
    <property type="entry name" value="MotB-like_N_dom"/>
</dbReference>
<evidence type="ECO:0000259" key="10">
    <source>
        <dbReference type="PROSITE" id="PS51123"/>
    </source>
</evidence>
<dbReference type="Gene3D" id="3.30.1330.60">
    <property type="entry name" value="OmpA-like domain"/>
    <property type="match status" value="1"/>
</dbReference>
<dbReference type="AlphaFoldDB" id="A0A0A7RGM1"/>
<dbReference type="PANTHER" id="PTHR30329">
    <property type="entry name" value="STATOR ELEMENT OF FLAGELLAR MOTOR COMPLEX"/>
    <property type="match status" value="1"/>
</dbReference>
<keyword evidence="8" id="KW-0175">Coiled coil</keyword>
<evidence type="ECO:0000256" key="9">
    <source>
        <dbReference type="SAM" id="Phobius"/>
    </source>
</evidence>
<keyword evidence="6 7" id="KW-0472">Membrane</keyword>
<comment type="subcellular location">
    <subcellularLocation>
        <location evidence="1">Cell membrane</location>
        <topology evidence="1">Single-pass membrane protein</topology>
    </subcellularLocation>
</comment>
<dbReference type="EMBL" id="KM886859">
    <property type="protein sequence ID" value="AJA33729.1"/>
    <property type="molecule type" value="Genomic_DNA"/>
</dbReference>
<dbReference type="Pfam" id="PF13677">
    <property type="entry name" value="MotB_plug"/>
    <property type="match status" value="1"/>
</dbReference>
<evidence type="ECO:0000256" key="6">
    <source>
        <dbReference type="ARBA" id="ARBA00023136"/>
    </source>
</evidence>
<comment type="similarity">
    <text evidence="2">Belongs to the MotB family.</text>
</comment>
<feature type="transmembrane region" description="Helical" evidence="9">
    <location>
        <begin position="21"/>
        <end position="39"/>
    </location>
</feature>
<proteinExistence type="inferred from homology"/>
<dbReference type="InterPro" id="IPR050330">
    <property type="entry name" value="Bact_OuterMem_StrucFunc"/>
</dbReference>
<keyword evidence="3" id="KW-1003">Cell membrane</keyword>
<evidence type="ECO:0000256" key="4">
    <source>
        <dbReference type="ARBA" id="ARBA00022692"/>
    </source>
</evidence>
<dbReference type="SUPFAM" id="SSF103088">
    <property type="entry name" value="OmpA-like"/>
    <property type="match status" value="1"/>
</dbReference>
<evidence type="ECO:0000256" key="2">
    <source>
        <dbReference type="ARBA" id="ARBA00008914"/>
    </source>
</evidence>
<evidence type="ECO:0000256" key="1">
    <source>
        <dbReference type="ARBA" id="ARBA00004162"/>
    </source>
</evidence>
<feature type="domain" description="OmpA-like" evidence="10">
    <location>
        <begin position="154"/>
        <end position="277"/>
    </location>
</feature>
<evidence type="ECO:0000256" key="7">
    <source>
        <dbReference type="PROSITE-ProRule" id="PRU00473"/>
    </source>
</evidence>
<protein>
    <submittedName>
        <fullName evidence="11">Chemotaxis protein MotB</fullName>
    </submittedName>
</protein>
<evidence type="ECO:0000313" key="11">
    <source>
        <dbReference type="EMBL" id="AJA33729.1"/>
    </source>
</evidence>
<sequence>MKRRKKKREEEEVGEGWLLPYSDMMTLLLSLFIVLFSIAKVDSHKLQQVSSVFSQILSSTGSTTIATSQETAIDNVIDLGDTPKKGKGGAPNVKGEANVKSQANVNTISQAEKAEARLQAEMQQKQTFNQVTQEVKAELAQAGIQGNSTVKQEKDGIHINLDSNILFDSGSAELSDQVQAALKKLVPTLQKVHTYPVIIAGHTDNVPMAHTWRYASNWELSSARAISVMHFFVNNGAFNEDGVSVEAFADTKPVASNDTAAGRAKNRRVEIVIQKAKDQS</sequence>
<dbReference type="Pfam" id="PF00691">
    <property type="entry name" value="OmpA"/>
    <property type="match status" value="1"/>
</dbReference>
<dbReference type="CDD" id="cd07185">
    <property type="entry name" value="OmpA_C-like"/>
    <property type="match status" value="1"/>
</dbReference>
<organism evidence="11">
    <name type="scientific">Ligilactobacillus agilis</name>
    <dbReference type="NCBI Taxonomy" id="1601"/>
    <lineage>
        <taxon>Bacteria</taxon>
        <taxon>Bacillati</taxon>
        <taxon>Bacillota</taxon>
        <taxon>Bacilli</taxon>
        <taxon>Lactobacillales</taxon>
        <taxon>Lactobacillaceae</taxon>
        <taxon>Ligilactobacillus</taxon>
    </lineage>
</organism>
<evidence type="ECO:0000256" key="3">
    <source>
        <dbReference type="ARBA" id="ARBA00022475"/>
    </source>
</evidence>
<gene>
    <name evidence="11" type="primary">motB</name>
</gene>
<dbReference type="GO" id="GO:0005886">
    <property type="term" value="C:plasma membrane"/>
    <property type="evidence" value="ECO:0007669"/>
    <property type="project" value="UniProtKB-SubCell"/>
</dbReference>
<dbReference type="InterPro" id="IPR006665">
    <property type="entry name" value="OmpA-like"/>
</dbReference>
<evidence type="ECO:0000256" key="8">
    <source>
        <dbReference type="SAM" id="Coils"/>
    </source>
</evidence>
<dbReference type="PROSITE" id="PS51123">
    <property type="entry name" value="OMPA_2"/>
    <property type="match status" value="1"/>
</dbReference>
<keyword evidence="5 9" id="KW-1133">Transmembrane helix</keyword>
<name>A0A0A7RGM1_9LACO</name>
<feature type="coiled-coil region" evidence="8">
    <location>
        <begin position="104"/>
        <end position="131"/>
    </location>
</feature>
<accession>A0A0A7RGM1</accession>
<evidence type="ECO:0000256" key="5">
    <source>
        <dbReference type="ARBA" id="ARBA00022989"/>
    </source>
</evidence>
<keyword evidence="4 9" id="KW-0812">Transmembrane</keyword>
<reference evidence="11" key="1">
    <citation type="journal article" date="2014" name="Appl. Environ. Microbiol.">
        <title>Detection and genomic characterization of motility in Lactobacillus curvatus: confirmation of motility in a species outside the Lactobacillus salivarius clade.</title>
        <authorList>
            <person name="Cousin F.J."/>
            <person name="Lynch S.M."/>
            <person name="Harris H.M."/>
            <person name="McCann A."/>
            <person name="Lynch D.B."/>
            <person name="Neville B.A."/>
            <person name="Irisawa T."/>
            <person name="Okada S."/>
            <person name="Endo A."/>
            <person name="O'Toole P.W."/>
        </authorList>
    </citation>
    <scope>NUCLEOTIDE SEQUENCE</scope>
    <source>
        <strain evidence="11">DSM 20509</strain>
    </source>
</reference>
<dbReference type="InterPro" id="IPR036737">
    <property type="entry name" value="OmpA-like_sf"/>
</dbReference>